<keyword evidence="2" id="KW-1185">Reference proteome</keyword>
<evidence type="ECO:0000313" key="1">
    <source>
        <dbReference type="EnsemblMetazoa" id="AARA000636-PA"/>
    </source>
</evidence>
<accession>A0A182HHD3</accession>
<dbReference type="EnsemblMetazoa" id="AARA000636-RA">
    <property type="protein sequence ID" value="AARA000636-PA"/>
    <property type="gene ID" value="AARA000636"/>
</dbReference>
<organism evidence="1 2">
    <name type="scientific">Anopheles arabiensis</name>
    <name type="common">Mosquito</name>
    <dbReference type="NCBI Taxonomy" id="7173"/>
    <lineage>
        <taxon>Eukaryota</taxon>
        <taxon>Metazoa</taxon>
        <taxon>Ecdysozoa</taxon>
        <taxon>Arthropoda</taxon>
        <taxon>Hexapoda</taxon>
        <taxon>Insecta</taxon>
        <taxon>Pterygota</taxon>
        <taxon>Neoptera</taxon>
        <taxon>Endopterygota</taxon>
        <taxon>Diptera</taxon>
        <taxon>Nematocera</taxon>
        <taxon>Culicoidea</taxon>
        <taxon>Culicidae</taxon>
        <taxon>Anophelinae</taxon>
        <taxon>Anopheles</taxon>
    </lineage>
</organism>
<sequence>MELAGVQPVCHPVRHVVIAAALRFLILVVRKAQIEPTGMEVERAPEQMASERGTLNVPARASLGKPLSGPKWFARFRSFPERKLAVPFVLGRFEVNRPVGGAVGETFLNERLHEADYRGNVVGDAQLYIRRTNVQPLQVAPKLVLVPACELLPVDLLLQCTGDYFVVNVRDVHRGDEREVEVMP</sequence>
<protein>
    <submittedName>
        <fullName evidence="1">Uncharacterized protein</fullName>
    </submittedName>
</protein>
<reference evidence="1" key="1">
    <citation type="submission" date="2022-08" db="UniProtKB">
        <authorList>
            <consortium name="EnsemblMetazoa"/>
        </authorList>
    </citation>
    <scope>IDENTIFICATION</scope>
    <source>
        <strain evidence="1">Dongola</strain>
    </source>
</reference>
<dbReference type="VEuPathDB" id="VectorBase:AARA000636"/>
<evidence type="ECO:0000313" key="2">
    <source>
        <dbReference type="Proteomes" id="UP000075840"/>
    </source>
</evidence>
<proteinExistence type="predicted"/>
<dbReference type="EMBL" id="APCN01002406">
    <property type="status" value="NOT_ANNOTATED_CDS"/>
    <property type="molecule type" value="Genomic_DNA"/>
</dbReference>
<dbReference type="Proteomes" id="UP000075840">
    <property type="component" value="Unassembled WGS sequence"/>
</dbReference>
<dbReference type="AlphaFoldDB" id="A0A182HHD3"/>
<name>A0A182HHD3_ANOAR</name>